<evidence type="ECO:0000313" key="6">
    <source>
        <dbReference type="Proteomes" id="UP000886520"/>
    </source>
</evidence>
<dbReference type="PANTHER" id="PTHR11926">
    <property type="entry name" value="GLUCOSYL/GLUCURONOSYL TRANSFERASES"/>
    <property type="match status" value="1"/>
</dbReference>
<name>A0A9D4UEB8_ADICA</name>
<evidence type="ECO:0000256" key="4">
    <source>
        <dbReference type="RuleBase" id="RU362057"/>
    </source>
</evidence>
<dbReference type="Proteomes" id="UP000886520">
    <property type="component" value="Chromosome 19"/>
</dbReference>
<dbReference type="FunFam" id="3.40.50.2000:FF:000060">
    <property type="entry name" value="Glycosyltransferase"/>
    <property type="match status" value="1"/>
</dbReference>
<dbReference type="GO" id="GO:0080044">
    <property type="term" value="F:quercetin 7-O-glucosyltransferase activity"/>
    <property type="evidence" value="ECO:0007669"/>
    <property type="project" value="TreeGrafter"/>
</dbReference>
<comment type="similarity">
    <text evidence="1 3">Belongs to the UDP-glycosyltransferase family.</text>
</comment>
<evidence type="ECO:0000313" key="5">
    <source>
        <dbReference type="EMBL" id="KAI5065641.1"/>
    </source>
</evidence>
<dbReference type="SUPFAM" id="SSF53756">
    <property type="entry name" value="UDP-Glycosyltransferase/glycogen phosphorylase"/>
    <property type="match status" value="1"/>
</dbReference>
<organism evidence="5 6">
    <name type="scientific">Adiantum capillus-veneris</name>
    <name type="common">Maidenhair fern</name>
    <dbReference type="NCBI Taxonomy" id="13818"/>
    <lineage>
        <taxon>Eukaryota</taxon>
        <taxon>Viridiplantae</taxon>
        <taxon>Streptophyta</taxon>
        <taxon>Embryophyta</taxon>
        <taxon>Tracheophyta</taxon>
        <taxon>Polypodiopsida</taxon>
        <taxon>Polypodiidae</taxon>
        <taxon>Polypodiales</taxon>
        <taxon>Pteridineae</taxon>
        <taxon>Pteridaceae</taxon>
        <taxon>Vittarioideae</taxon>
        <taxon>Adiantum</taxon>
    </lineage>
</organism>
<dbReference type="InterPro" id="IPR002213">
    <property type="entry name" value="UDP_glucos_trans"/>
</dbReference>
<dbReference type="PANTHER" id="PTHR11926:SF774">
    <property type="entry name" value="UDP-GLYCOSYLTRANSFERASE 85A1-RELATED"/>
    <property type="match status" value="1"/>
</dbReference>
<accession>A0A9D4UEB8</accession>
<protein>
    <recommendedName>
        <fullName evidence="4">Glycosyltransferase</fullName>
        <ecNumber evidence="4">2.4.1.-</ecNumber>
    </recommendedName>
</protein>
<keyword evidence="3" id="KW-0328">Glycosyltransferase</keyword>
<evidence type="ECO:0000256" key="2">
    <source>
        <dbReference type="ARBA" id="ARBA00022679"/>
    </source>
</evidence>
<evidence type="ECO:0000256" key="3">
    <source>
        <dbReference type="RuleBase" id="RU003718"/>
    </source>
</evidence>
<keyword evidence="6" id="KW-1185">Reference proteome</keyword>
<dbReference type="Gene3D" id="3.40.50.2000">
    <property type="entry name" value="Glycogen Phosphorylase B"/>
    <property type="match status" value="2"/>
</dbReference>
<comment type="caution">
    <text evidence="5">The sequence shown here is derived from an EMBL/GenBank/DDBJ whole genome shotgun (WGS) entry which is preliminary data.</text>
</comment>
<dbReference type="CDD" id="cd03784">
    <property type="entry name" value="GT1_Gtf-like"/>
    <property type="match status" value="1"/>
</dbReference>
<gene>
    <name evidence="5" type="ORF">GOP47_0020336</name>
</gene>
<dbReference type="AlphaFoldDB" id="A0A9D4UEB8"/>
<dbReference type="EC" id="2.4.1.-" evidence="4"/>
<dbReference type="InterPro" id="IPR035595">
    <property type="entry name" value="UDP_glycos_trans_CS"/>
</dbReference>
<dbReference type="EMBL" id="JABFUD020000019">
    <property type="protein sequence ID" value="KAI5065641.1"/>
    <property type="molecule type" value="Genomic_DNA"/>
</dbReference>
<dbReference type="PROSITE" id="PS00375">
    <property type="entry name" value="UDPGT"/>
    <property type="match status" value="1"/>
</dbReference>
<dbReference type="Pfam" id="PF00201">
    <property type="entry name" value="UDPGT"/>
    <property type="match status" value="1"/>
</dbReference>
<keyword evidence="2 3" id="KW-0808">Transferase</keyword>
<reference evidence="5" key="1">
    <citation type="submission" date="2021-01" db="EMBL/GenBank/DDBJ databases">
        <title>Adiantum capillus-veneris genome.</title>
        <authorList>
            <person name="Fang Y."/>
            <person name="Liao Q."/>
        </authorList>
    </citation>
    <scope>NUCLEOTIDE SEQUENCE</scope>
    <source>
        <strain evidence="5">H3</strain>
        <tissue evidence="5">Leaf</tissue>
    </source>
</reference>
<dbReference type="OrthoDB" id="5835829at2759"/>
<sequence length="481" mass="53680">MPSPCTPHAVMLPFPETGHINPLMELAKYLSSCHGFIITFVNTQYNHSRIVKANAGRMPSEHGLDIRLVGIPDGLSDDTNRDNDVPIFVRLIENIGPVLEELICKINADGPHRVTCIISDVTAVKTIDVAQKLGIPRVAFWPPNATVHSYICHAAQASYMGEFNAEGVLSPGEMVIFPGVPSIEGTKLPWVVGSKEEIEAIFRSVTRNVNSLRQSEWVLCNSVHELEATVQDLLPSGYPKVCPIGPIIPREILEKLSISRQHPRITTSMWTEQDECLEWLDLQEPLSVMYVSVGSIAILNKEQLLELAHGLEASRIPILWVLRADLARSDNLLEGYKERTEGRIKIVEWCPQLLVLSHKAVGAFLTHCGWNSTLEAMSMGVPMLAWPQLVDQFVNAELVVHEWRVGMELGQGFVGRAVVESKVKKVTSDDGEGRRLRRNVEETRRVLLEASREGGSSHTNLLRFVYWMKEQSQAIQNGRVS</sequence>
<evidence type="ECO:0000256" key="1">
    <source>
        <dbReference type="ARBA" id="ARBA00009995"/>
    </source>
</evidence>
<dbReference type="GO" id="GO:0080043">
    <property type="term" value="F:quercetin 3-O-glucosyltransferase activity"/>
    <property type="evidence" value="ECO:0007669"/>
    <property type="project" value="TreeGrafter"/>
</dbReference>
<proteinExistence type="inferred from homology"/>